<dbReference type="eggNOG" id="ENOG5033496">
    <property type="taxonomic scope" value="Bacteria"/>
</dbReference>
<feature type="signal peptide" evidence="1">
    <location>
        <begin position="1"/>
        <end position="18"/>
    </location>
</feature>
<organism evidence="2 3">
    <name type="scientific">Evansella cellulosilytica (strain ATCC 21833 / DSM 2522 / FERM P-1141 / JCM 9156 / N-4)</name>
    <name type="common">Bacillus cellulosilyticus</name>
    <dbReference type="NCBI Taxonomy" id="649639"/>
    <lineage>
        <taxon>Bacteria</taxon>
        <taxon>Bacillati</taxon>
        <taxon>Bacillota</taxon>
        <taxon>Bacilli</taxon>
        <taxon>Bacillales</taxon>
        <taxon>Bacillaceae</taxon>
        <taxon>Evansella</taxon>
    </lineage>
</organism>
<gene>
    <name evidence="2" type="ordered locus">Bcell_0939</name>
</gene>
<dbReference type="PROSITE" id="PS51257">
    <property type="entry name" value="PROKAR_LIPOPROTEIN"/>
    <property type="match status" value="1"/>
</dbReference>
<evidence type="ECO:0000313" key="3">
    <source>
        <dbReference type="Proteomes" id="UP000001401"/>
    </source>
</evidence>
<dbReference type="KEGG" id="bco:Bcell_0939"/>
<dbReference type="HOGENOM" id="CLU_117506_0_0_9"/>
<name>E6U1G8_EVAC2</name>
<sequence length="201" mass="22373" precursor="true">MKKRIISLVILVVVVLSACGNDDIKKNTVVNADLTEREKGILSTTSNQSFVFDFNIDSDYKEVSVWIEKYEFGSLVEEKVGQLTTEVKESGTIIFSTNKSNNTPNQLDFNIGVSSNGNTGSAPYADIISDKGTEDMALMETINQEMDINNGDVVLGSIYYYTTGEGGMVSLSSEFFNDVEGRMHELQYYDVAYLIRSNFEK</sequence>
<dbReference type="RefSeq" id="WP_013487556.1">
    <property type="nucleotide sequence ID" value="NC_014829.1"/>
</dbReference>
<dbReference type="STRING" id="649639.Bcell_0939"/>
<accession>E6U1G8</accession>
<dbReference type="Proteomes" id="UP000001401">
    <property type="component" value="Chromosome"/>
</dbReference>
<keyword evidence="1" id="KW-0732">Signal</keyword>
<evidence type="ECO:0000256" key="1">
    <source>
        <dbReference type="SAM" id="SignalP"/>
    </source>
</evidence>
<evidence type="ECO:0000313" key="2">
    <source>
        <dbReference type="EMBL" id="ADU29215.1"/>
    </source>
</evidence>
<proteinExistence type="predicted"/>
<dbReference type="AlphaFoldDB" id="E6U1G8"/>
<dbReference type="EMBL" id="CP002394">
    <property type="protein sequence ID" value="ADU29215.1"/>
    <property type="molecule type" value="Genomic_DNA"/>
</dbReference>
<evidence type="ECO:0008006" key="4">
    <source>
        <dbReference type="Google" id="ProtNLM"/>
    </source>
</evidence>
<keyword evidence="3" id="KW-1185">Reference proteome</keyword>
<reference evidence="2 3" key="1">
    <citation type="submission" date="2010-12" db="EMBL/GenBank/DDBJ databases">
        <title>Complete sequence of Bacillus cellulosilyticus DSM 2522.</title>
        <authorList>
            <consortium name="US DOE Joint Genome Institute"/>
            <person name="Lucas S."/>
            <person name="Copeland A."/>
            <person name="Lapidus A."/>
            <person name="Cheng J.-F."/>
            <person name="Bruce D."/>
            <person name="Goodwin L."/>
            <person name="Pitluck S."/>
            <person name="Chertkov O."/>
            <person name="Detter J.C."/>
            <person name="Han C."/>
            <person name="Tapia R."/>
            <person name="Land M."/>
            <person name="Hauser L."/>
            <person name="Jeffries C."/>
            <person name="Kyrpides N."/>
            <person name="Ivanova N."/>
            <person name="Mikhailova N."/>
            <person name="Brumm P."/>
            <person name="Mead D."/>
            <person name="Woyke T."/>
        </authorList>
    </citation>
    <scope>NUCLEOTIDE SEQUENCE [LARGE SCALE GENOMIC DNA]</scope>
    <source>
        <strain evidence="3">ATCC 21833 / DSM 2522 / FERM P-1141 / JCM 9156 / N-4</strain>
    </source>
</reference>
<protein>
    <recommendedName>
        <fullName evidence="4">Lipoprotein</fullName>
    </recommendedName>
</protein>
<feature type="chain" id="PRO_5039287779" description="Lipoprotein" evidence="1">
    <location>
        <begin position="19"/>
        <end position="201"/>
    </location>
</feature>